<gene>
    <name evidence="5" type="ORF">B296_00057411</name>
</gene>
<dbReference type="InterPro" id="IPR001554">
    <property type="entry name" value="Glyco_hydro_14"/>
</dbReference>
<dbReference type="GO" id="GO:0016161">
    <property type="term" value="F:beta-amylase activity"/>
    <property type="evidence" value="ECO:0007669"/>
    <property type="project" value="UniProtKB-EC"/>
</dbReference>
<keyword evidence="2 4" id="KW-0119">Carbohydrate metabolism</keyword>
<evidence type="ECO:0000256" key="3">
    <source>
        <dbReference type="ARBA" id="ARBA00023326"/>
    </source>
</evidence>
<dbReference type="GO" id="GO:0000272">
    <property type="term" value="P:polysaccharide catabolic process"/>
    <property type="evidence" value="ECO:0007669"/>
    <property type="project" value="UniProtKB-KW"/>
</dbReference>
<organism evidence="5 6">
    <name type="scientific">Ensete ventricosum</name>
    <name type="common">Abyssinian banana</name>
    <name type="synonym">Musa ensete</name>
    <dbReference type="NCBI Taxonomy" id="4639"/>
    <lineage>
        <taxon>Eukaryota</taxon>
        <taxon>Viridiplantae</taxon>
        <taxon>Streptophyta</taxon>
        <taxon>Embryophyta</taxon>
        <taxon>Tracheophyta</taxon>
        <taxon>Spermatophyta</taxon>
        <taxon>Magnoliopsida</taxon>
        <taxon>Liliopsida</taxon>
        <taxon>Zingiberales</taxon>
        <taxon>Musaceae</taxon>
        <taxon>Ensete</taxon>
    </lineage>
</organism>
<proteinExistence type="inferred from homology"/>
<dbReference type="Gene3D" id="3.20.20.80">
    <property type="entry name" value="Glycosidases"/>
    <property type="match status" value="1"/>
</dbReference>
<dbReference type="Proteomes" id="UP000287651">
    <property type="component" value="Unassembled WGS sequence"/>
</dbReference>
<name>A0A426XR99_ENSVE</name>
<dbReference type="SUPFAM" id="SSF51445">
    <property type="entry name" value="(Trans)glycosidases"/>
    <property type="match status" value="1"/>
</dbReference>
<dbReference type="PANTHER" id="PTHR31352:SF47">
    <property type="entry name" value="BETA-AMYLASE 7"/>
    <property type="match status" value="1"/>
</dbReference>
<keyword evidence="4" id="KW-0326">Glycosidase</keyword>
<evidence type="ECO:0000256" key="2">
    <source>
        <dbReference type="ARBA" id="ARBA00023277"/>
    </source>
</evidence>
<comment type="catalytic activity">
    <reaction evidence="4">
        <text>Hydrolysis of (1-&gt;4)-alpha-D-glucosidic linkages in polysaccharides so as to remove successive maltose units from the non-reducing ends of the chains.</text>
        <dbReference type="EC" id="3.2.1.2"/>
    </reaction>
</comment>
<keyword evidence="4" id="KW-0378">Hydrolase</keyword>
<evidence type="ECO:0000256" key="1">
    <source>
        <dbReference type="ARBA" id="ARBA00005652"/>
    </source>
</evidence>
<evidence type="ECO:0000256" key="4">
    <source>
        <dbReference type="RuleBase" id="RU000509"/>
    </source>
</evidence>
<comment type="similarity">
    <text evidence="1 4">Belongs to the glycosyl hydrolase 14 family.</text>
</comment>
<keyword evidence="3 4" id="KW-0624">Polysaccharide degradation</keyword>
<comment type="caution">
    <text evidence="5">The sequence shown here is derived from an EMBL/GenBank/DDBJ whole genome shotgun (WGS) entry which is preliminary data.</text>
</comment>
<evidence type="ECO:0000313" key="6">
    <source>
        <dbReference type="Proteomes" id="UP000287651"/>
    </source>
</evidence>
<reference evidence="5 6" key="1">
    <citation type="journal article" date="2014" name="Agronomy (Basel)">
        <title>A Draft Genome Sequence for Ensete ventricosum, the Drought-Tolerant Tree Against Hunger.</title>
        <authorList>
            <person name="Harrison J."/>
            <person name="Moore K.A."/>
            <person name="Paszkiewicz K."/>
            <person name="Jones T."/>
            <person name="Grant M."/>
            <person name="Ambacheew D."/>
            <person name="Muzemil S."/>
            <person name="Studholme D.J."/>
        </authorList>
    </citation>
    <scope>NUCLEOTIDE SEQUENCE [LARGE SCALE GENOMIC DNA]</scope>
</reference>
<dbReference type="AlphaFoldDB" id="A0A426XR99"/>
<accession>A0A426XR99</accession>
<dbReference type="InterPro" id="IPR017853">
    <property type="entry name" value="GH"/>
</dbReference>
<protein>
    <recommendedName>
        <fullName evidence="4">Beta-amylase</fullName>
        <ecNumber evidence="4">3.2.1.2</ecNumber>
    </recommendedName>
</protein>
<dbReference type="EC" id="3.2.1.2" evidence="4"/>
<dbReference type="EMBL" id="AMZH03018161">
    <property type="protein sequence ID" value="RRT41961.1"/>
    <property type="molecule type" value="Genomic_DNA"/>
</dbReference>
<dbReference type="PANTHER" id="PTHR31352">
    <property type="entry name" value="BETA-AMYLASE 1, CHLOROPLASTIC"/>
    <property type="match status" value="1"/>
</dbReference>
<dbReference type="Pfam" id="PF01373">
    <property type="entry name" value="Glyco_hydro_14"/>
    <property type="match status" value="1"/>
</dbReference>
<evidence type="ECO:0000313" key="5">
    <source>
        <dbReference type="EMBL" id="RRT41961.1"/>
    </source>
</evidence>
<sequence>MDLKPFPANCSSTAICVCLAIPRPKAGRPAAAPAVATPATPTAAAAPPSPTPPFRGIAPAGALRTLDHPSGRLKGVFTPPISAYDGRCLSVVPVAGASRTGEKVADSSPLICSSTDSGNDKQVAKLVLGHVIDLAFVYFDFMRNFRVEFDEFFEDGTICEIEIGLGPYGELCYPSHPVRHGWRYPGIGEFQVGATPIFLLP</sequence>